<organism evidence="1 2">
    <name type="scientific">Hordeum vulgare subsp. vulgare</name>
    <name type="common">Domesticated barley</name>
    <dbReference type="NCBI Taxonomy" id="112509"/>
    <lineage>
        <taxon>Eukaryota</taxon>
        <taxon>Viridiplantae</taxon>
        <taxon>Streptophyta</taxon>
        <taxon>Embryophyta</taxon>
        <taxon>Tracheophyta</taxon>
        <taxon>Spermatophyta</taxon>
        <taxon>Magnoliopsida</taxon>
        <taxon>Liliopsida</taxon>
        <taxon>Poales</taxon>
        <taxon>Poaceae</taxon>
        <taxon>BOP clade</taxon>
        <taxon>Pooideae</taxon>
        <taxon>Triticodae</taxon>
        <taxon>Triticeae</taxon>
        <taxon>Hordeinae</taxon>
        <taxon>Hordeum</taxon>
    </lineage>
</organism>
<reference evidence="2" key="1">
    <citation type="journal article" date="2012" name="Nature">
        <title>A physical, genetic and functional sequence assembly of the barley genome.</title>
        <authorList>
            <consortium name="The International Barley Genome Sequencing Consortium"/>
            <person name="Mayer K.F."/>
            <person name="Waugh R."/>
            <person name="Brown J.W."/>
            <person name="Schulman A."/>
            <person name="Langridge P."/>
            <person name="Platzer M."/>
            <person name="Fincher G.B."/>
            <person name="Muehlbauer G.J."/>
            <person name="Sato K."/>
            <person name="Close T.J."/>
            <person name="Wise R.P."/>
            <person name="Stein N."/>
        </authorList>
    </citation>
    <scope>NUCLEOTIDE SEQUENCE [LARGE SCALE GENOMIC DNA]</scope>
    <source>
        <strain evidence="2">cv. Morex</strain>
    </source>
</reference>
<dbReference type="AlphaFoldDB" id="A0A8I6WZP9"/>
<dbReference type="Proteomes" id="UP000011116">
    <property type="component" value="Chromosome 1H"/>
</dbReference>
<reference evidence="1" key="3">
    <citation type="submission" date="2022-01" db="UniProtKB">
        <authorList>
            <consortium name="EnsemblPlants"/>
        </authorList>
    </citation>
    <scope>IDENTIFICATION</scope>
    <source>
        <strain evidence="1">subsp. vulgare</strain>
    </source>
</reference>
<dbReference type="EnsemblPlants" id="HORVU.MOREX.r3.1HG0092030.1">
    <property type="protein sequence ID" value="HORVU.MOREX.r3.1HG0092030.1.CDS1"/>
    <property type="gene ID" value="HORVU.MOREX.r3.1HG0092030"/>
</dbReference>
<reference evidence="1" key="2">
    <citation type="submission" date="2020-10" db="EMBL/GenBank/DDBJ databases">
        <authorList>
            <person name="Scholz U."/>
            <person name="Mascher M."/>
            <person name="Fiebig A."/>
        </authorList>
    </citation>
    <scope>NUCLEOTIDE SEQUENCE [LARGE SCALE GENOMIC DNA]</scope>
    <source>
        <strain evidence="1">cv. Morex</strain>
    </source>
</reference>
<dbReference type="Gramene" id="HORVU.MOREX.r2.1HG0075770.1">
    <property type="protein sequence ID" value="HORVU.MOREX.r2.1HG0075770.1.CDS.1"/>
    <property type="gene ID" value="HORVU.MOREX.r2.1HG0075770"/>
</dbReference>
<proteinExistence type="predicted"/>
<evidence type="ECO:0000313" key="1">
    <source>
        <dbReference type="EnsemblPlants" id="HORVU.MOREX.r3.1HG0092030.1.CDS1"/>
    </source>
</evidence>
<protein>
    <submittedName>
        <fullName evidence="1">Uncharacterized protein</fullName>
    </submittedName>
</protein>
<accession>A0A8I6WZP9</accession>
<sequence length="112" mass="13175">MGLWKRTRNTLAILPDIVRVVHDMRDGGCLKEFEMALEQCDKKPKEDVSCAKATAALRKCMEGKDVLAKHLVAMDDGIMEEEFRRWDPYVQKKLKQEARYRWWTGMKKSQEE</sequence>
<evidence type="ECO:0000313" key="2">
    <source>
        <dbReference type="Proteomes" id="UP000011116"/>
    </source>
</evidence>
<name>A0A8I6WZP9_HORVV</name>
<dbReference type="Gramene" id="HORVU.MOREX.r3.1HG0092030.1">
    <property type="protein sequence ID" value="HORVU.MOREX.r3.1HG0092030.1.CDS1"/>
    <property type="gene ID" value="HORVU.MOREX.r3.1HG0092030"/>
</dbReference>
<keyword evidence="2" id="KW-1185">Reference proteome</keyword>